<dbReference type="InterPro" id="IPR042047">
    <property type="entry name" value="SleB_dom1"/>
</dbReference>
<dbReference type="RefSeq" id="WP_021985691.1">
    <property type="nucleotide sequence ID" value="NZ_CP060632.1"/>
</dbReference>
<feature type="transmembrane region" description="Helical" evidence="2">
    <location>
        <begin position="30"/>
        <end position="50"/>
    </location>
</feature>
<accession>A0A7G9FP23</accession>
<evidence type="ECO:0000256" key="1">
    <source>
        <dbReference type="SAM" id="MobiDB-lite"/>
    </source>
</evidence>
<keyword evidence="2" id="KW-0472">Membrane</keyword>
<evidence type="ECO:0000313" key="4">
    <source>
        <dbReference type="EMBL" id="QNM00305.1"/>
    </source>
</evidence>
<feature type="compositionally biased region" description="Low complexity" evidence="1">
    <location>
        <begin position="293"/>
        <end position="321"/>
    </location>
</feature>
<keyword evidence="2" id="KW-0812">Transmembrane</keyword>
<protein>
    <submittedName>
        <fullName evidence="4">Cell wall hydrolase</fullName>
    </submittedName>
</protein>
<dbReference type="EMBL" id="CP060632">
    <property type="protein sequence ID" value="QNM00305.1"/>
    <property type="molecule type" value="Genomic_DNA"/>
</dbReference>
<dbReference type="KEGG" id="wcp:H9Q76_03170"/>
<reference evidence="4 5" key="1">
    <citation type="submission" date="2020-08" db="EMBL/GenBank/DDBJ databases">
        <authorList>
            <person name="Liu C."/>
            <person name="Sun Q."/>
        </authorList>
    </citation>
    <scope>NUCLEOTIDE SEQUENCE [LARGE SCALE GENOMIC DNA]</scope>
    <source>
        <strain evidence="4 5">NSJ-4</strain>
    </source>
</reference>
<evidence type="ECO:0000256" key="2">
    <source>
        <dbReference type="SAM" id="Phobius"/>
    </source>
</evidence>
<dbReference type="Proteomes" id="UP000515819">
    <property type="component" value="Chromosome"/>
</dbReference>
<dbReference type="InterPro" id="IPR003646">
    <property type="entry name" value="SH3-like_bac-type"/>
</dbReference>
<dbReference type="Gene3D" id="2.30.30.40">
    <property type="entry name" value="SH3 Domains"/>
    <property type="match status" value="2"/>
</dbReference>
<name>A0A7G9FP23_9FIRM</name>
<dbReference type="AlphaFoldDB" id="A0A7G9FP23"/>
<evidence type="ECO:0000313" key="5">
    <source>
        <dbReference type="Proteomes" id="UP000515819"/>
    </source>
</evidence>
<dbReference type="Pfam" id="PF07486">
    <property type="entry name" value="Hydrolase_2"/>
    <property type="match status" value="1"/>
</dbReference>
<dbReference type="SMART" id="SM00287">
    <property type="entry name" value="SH3b"/>
    <property type="match status" value="2"/>
</dbReference>
<dbReference type="PANTHER" id="PTHR34408">
    <property type="entry name" value="FAMILY PROTEIN, PUTATIVE-RELATED"/>
    <property type="match status" value="1"/>
</dbReference>
<organism evidence="4 5">
    <name type="scientific">Wujia chipingensis</name>
    <dbReference type="NCBI Taxonomy" id="2763670"/>
    <lineage>
        <taxon>Bacteria</taxon>
        <taxon>Bacillati</taxon>
        <taxon>Bacillota</taxon>
        <taxon>Clostridia</taxon>
        <taxon>Lachnospirales</taxon>
        <taxon>Lachnospiraceae</taxon>
        <taxon>Wujia</taxon>
    </lineage>
</organism>
<dbReference type="Pfam" id="PF08239">
    <property type="entry name" value="SH3_3"/>
    <property type="match status" value="2"/>
</dbReference>
<sequence length="450" mass="47888">MSRRTKLKVRNMRLFLTKNVFNSRYIVRNILAFTIMVTVVAMCAGAGIMIGNRKEAKADTVVASGNVEEVVTLDGSMTSMNAAGTNMIRADLESVMTADKEAKEKEVVAAAAAEFTDKCAANRDDVNVRAEASTDSAIVGHMNIGACGDVLAQADGWVQISSGDVKGYVKADYVTIGEEAYALAKQYYSMTAVAKEDGINLRAAANKDAEVVGAVYENVTYTVTPEKTDDAWVCLQVATGTEGYASADYMEVTEGYRVAEPVDGTAVDEDTTSEETSTTETKKASGSVEENKQSTQTTTEKTSTTQQTTTEATTQANNSSNIGSSSRTPVSLSDADINLMAAVMTLECGNESYEGQLAVANVILNRLQSGAWGSTISSVVYAANQFSVVSDSRLQGLIQNGAQASCIQAARDACAGNNNIGDLMSFRPARYVDTSTLGTYKQIGNHVFFK</sequence>
<evidence type="ECO:0000259" key="3">
    <source>
        <dbReference type="SMART" id="SM00287"/>
    </source>
</evidence>
<dbReference type="InterPro" id="IPR052354">
    <property type="entry name" value="Cell_Wall_Dynamics_Protein"/>
</dbReference>
<dbReference type="GO" id="GO:0016787">
    <property type="term" value="F:hydrolase activity"/>
    <property type="evidence" value="ECO:0007669"/>
    <property type="project" value="UniProtKB-KW"/>
</dbReference>
<dbReference type="InterPro" id="IPR011105">
    <property type="entry name" value="Cell_wall_hydrolase_SleB"/>
</dbReference>
<keyword evidence="4" id="KW-0378">Hydrolase</keyword>
<proteinExistence type="predicted"/>
<dbReference type="Gene3D" id="1.10.10.2520">
    <property type="entry name" value="Cell wall hydrolase SleB, domain 1"/>
    <property type="match status" value="1"/>
</dbReference>
<feature type="domain" description="SH3b" evidence="3">
    <location>
        <begin position="114"/>
        <end position="178"/>
    </location>
</feature>
<feature type="domain" description="SH3b" evidence="3">
    <location>
        <begin position="189"/>
        <end position="254"/>
    </location>
</feature>
<keyword evidence="5" id="KW-1185">Reference proteome</keyword>
<gene>
    <name evidence="4" type="ORF">H9Q76_03170</name>
</gene>
<keyword evidence="2" id="KW-1133">Transmembrane helix</keyword>
<dbReference type="PANTHER" id="PTHR34408:SF1">
    <property type="entry name" value="GLYCOSYL HYDROLASE FAMILY 19 DOMAIN-CONTAINING PROTEIN HI_1415"/>
    <property type="match status" value="1"/>
</dbReference>
<feature type="region of interest" description="Disordered" evidence="1">
    <location>
        <begin position="260"/>
        <end position="330"/>
    </location>
</feature>